<proteinExistence type="predicted"/>
<dbReference type="Pfam" id="PF13456">
    <property type="entry name" value="RVT_3"/>
    <property type="match status" value="1"/>
</dbReference>
<evidence type="ECO:0000313" key="2">
    <source>
        <dbReference type="EMBL" id="KAK4397244.1"/>
    </source>
</evidence>
<gene>
    <name evidence="2" type="ORF">Sango_1561000</name>
</gene>
<dbReference type="GO" id="GO:0003676">
    <property type="term" value="F:nucleic acid binding"/>
    <property type="evidence" value="ECO:0007669"/>
    <property type="project" value="InterPro"/>
</dbReference>
<sequence length="540" mass="60193">MSTLTGLVSAVRPSSRDGVRQLSEWVKRRTKFLEDKVGHLLWFRLSLKVSKDIVETRKELERLAAHEETIWKHHSKVLWLREGDRNTGFFYRWANTCFQTNLIKKLKNSERALVTMEEGIQGFILVHFGKVYASNRPLPDAIAKGIDHLRAGVDFSTAEELSQPYTTLENHFLDSKTEVNGAGWLSNLTLARRMTSLNGPSWSRWITIWLSCPGEGGLRQGDPLSPYLFLLCTESFSAPLQNAEREGRIRGIAAIREALETYRGLSGQEINFSKSSVGFSRNTKEDLLTALSLQFGALITLLAHLKTDPPQALLDSMNNRGFGLALCLCWTIWWCRNGKLMQGSCLDPPHVTNFAAQYFNVFLSQDIDVAAGAGDATPLFWNPPPPRDCIKVNFDGATLRRGLELGTGVIARNTNGDFVAWFSRCFLIMGNAETAKAMAAREAIRLALRRGWSSIIIEGDCYTLIQKLRSSDRDLSVVGPIVMDIQELAACFHSCAFQHVKRSCNRAAHCLAQVACAPAEARHLAPPAVASLVQANISWK</sequence>
<evidence type="ECO:0000259" key="1">
    <source>
        <dbReference type="Pfam" id="PF13456"/>
    </source>
</evidence>
<organism evidence="2 3">
    <name type="scientific">Sesamum angolense</name>
    <dbReference type="NCBI Taxonomy" id="2727404"/>
    <lineage>
        <taxon>Eukaryota</taxon>
        <taxon>Viridiplantae</taxon>
        <taxon>Streptophyta</taxon>
        <taxon>Embryophyta</taxon>
        <taxon>Tracheophyta</taxon>
        <taxon>Spermatophyta</taxon>
        <taxon>Magnoliopsida</taxon>
        <taxon>eudicotyledons</taxon>
        <taxon>Gunneridae</taxon>
        <taxon>Pentapetalae</taxon>
        <taxon>asterids</taxon>
        <taxon>lamiids</taxon>
        <taxon>Lamiales</taxon>
        <taxon>Pedaliaceae</taxon>
        <taxon>Sesamum</taxon>
    </lineage>
</organism>
<dbReference type="Proteomes" id="UP001289374">
    <property type="component" value="Unassembled WGS sequence"/>
</dbReference>
<dbReference type="InterPro" id="IPR036397">
    <property type="entry name" value="RNaseH_sf"/>
</dbReference>
<dbReference type="InterPro" id="IPR012337">
    <property type="entry name" value="RNaseH-like_sf"/>
</dbReference>
<dbReference type="PANTHER" id="PTHR47074:SF48">
    <property type="entry name" value="POLYNUCLEOTIDYL TRANSFERASE, RIBONUCLEASE H-LIKE SUPERFAMILY PROTEIN"/>
    <property type="match status" value="1"/>
</dbReference>
<feature type="domain" description="RNase H type-1" evidence="1">
    <location>
        <begin position="393"/>
        <end position="514"/>
    </location>
</feature>
<dbReference type="SUPFAM" id="SSF53098">
    <property type="entry name" value="Ribonuclease H-like"/>
    <property type="match status" value="1"/>
</dbReference>
<name>A0AAE1WQ82_9LAMI</name>
<dbReference type="InterPro" id="IPR002156">
    <property type="entry name" value="RNaseH_domain"/>
</dbReference>
<accession>A0AAE1WQ82</accession>
<keyword evidence="3" id="KW-1185">Reference proteome</keyword>
<dbReference type="CDD" id="cd06222">
    <property type="entry name" value="RNase_H_like"/>
    <property type="match status" value="1"/>
</dbReference>
<protein>
    <submittedName>
        <fullName evidence="2">Mitochondrial protein</fullName>
    </submittedName>
</protein>
<dbReference type="GO" id="GO:0004523">
    <property type="term" value="F:RNA-DNA hybrid ribonuclease activity"/>
    <property type="evidence" value="ECO:0007669"/>
    <property type="project" value="InterPro"/>
</dbReference>
<dbReference type="InterPro" id="IPR044730">
    <property type="entry name" value="RNase_H-like_dom_plant"/>
</dbReference>
<dbReference type="PANTHER" id="PTHR47074">
    <property type="entry name" value="BNAC02G40300D PROTEIN"/>
    <property type="match status" value="1"/>
</dbReference>
<reference evidence="2" key="1">
    <citation type="submission" date="2020-06" db="EMBL/GenBank/DDBJ databases">
        <authorList>
            <person name="Li T."/>
            <person name="Hu X."/>
            <person name="Zhang T."/>
            <person name="Song X."/>
            <person name="Zhang H."/>
            <person name="Dai N."/>
            <person name="Sheng W."/>
            <person name="Hou X."/>
            <person name="Wei L."/>
        </authorList>
    </citation>
    <scope>NUCLEOTIDE SEQUENCE</scope>
    <source>
        <strain evidence="2">K16</strain>
        <tissue evidence="2">Leaf</tissue>
    </source>
</reference>
<dbReference type="InterPro" id="IPR052929">
    <property type="entry name" value="RNase_H-like_EbsB-rel"/>
</dbReference>
<dbReference type="Gene3D" id="3.30.420.10">
    <property type="entry name" value="Ribonuclease H-like superfamily/Ribonuclease H"/>
    <property type="match status" value="1"/>
</dbReference>
<dbReference type="AlphaFoldDB" id="A0AAE1WQ82"/>
<comment type="caution">
    <text evidence="2">The sequence shown here is derived from an EMBL/GenBank/DDBJ whole genome shotgun (WGS) entry which is preliminary data.</text>
</comment>
<reference evidence="2" key="2">
    <citation type="journal article" date="2024" name="Plant">
        <title>Genomic evolution and insights into agronomic trait innovations of Sesamum species.</title>
        <authorList>
            <person name="Miao H."/>
            <person name="Wang L."/>
            <person name="Qu L."/>
            <person name="Liu H."/>
            <person name="Sun Y."/>
            <person name="Le M."/>
            <person name="Wang Q."/>
            <person name="Wei S."/>
            <person name="Zheng Y."/>
            <person name="Lin W."/>
            <person name="Duan Y."/>
            <person name="Cao H."/>
            <person name="Xiong S."/>
            <person name="Wang X."/>
            <person name="Wei L."/>
            <person name="Li C."/>
            <person name="Ma Q."/>
            <person name="Ju M."/>
            <person name="Zhao R."/>
            <person name="Li G."/>
            <person name="Mu C."/>
            <person name="Tian Q."/>
            <person name="Mei H."/>
            <person name="Zhang T."/>
            <person name="Gao T."/>
            <person name="Zhang H."/>
        </authorList>
    </citation>
    <scope>NUCLEOTIDE SEQUENCE</scope>
    <source>
        <strain evidence="2">K16</strain>
    </source>
</reference>
<dbReference type="EMBL" id="JACGWL010000008">
    <property type="protein sequence ID" value="KAK4397244.1"/>
    <property type="molecule type" value="Genomic_DNA"/>
</dbReference>
<evidence type="ECO:0000313" key="3">
    <source>
        <dbReference type="Proteomes" id="UP001289374"/>
    </source>
</evidence>